<comment type="function">
    <text evidence="5">Methylates the class 1 translation termination release factors RF1/PrfA and RF2/PrfB on the glutamine residue of the universally conserved GGQ motif.</text>
</comment>
<keyword evidence="3 5" id="KW-0949">S-adenosyl-L-methionine</keyword>
<dbReference type="EMBL" id="SACS01000040">
    <property type="protein sequence ID" value="RVU31265.1"/>
    <property type="molecule type" value="Genomic_DNA"/>
</dbReference>
<comment type="catalytic activity">
    <reaction evidence="4 5">
        <text>L-glutaminyl-[peptide chain release factor] + S-adenosyl-L-methionine = N(5)-methyl-L-glutaminyl-[peptide chain release factor] + S-adenosyl-L-homocysteine + H(+)</text>
        <dbReference type="Rhea" id="RHEA:42896"/>
        <dbReference type="Rhea" id="RHEA-COMP:10271"/>
        <dbReference type="Rhea" id="RHEA-COMP:10272"/>
        <dbReference type="ChEBI" id="CHEBI:15378"/>
        <dbReference type="ChEBI" id="CHEBI:30011"/>
        <dbReference type="ChEBI" id="CHEBI:57856"/>
        <dbReference type="ChEBI" id="CHEBI:59789"/>
        <dbReference type="ChEBI" id="CHEBI:61891"/>
        <dbReference type="EC" id="2.1.1.297"/>
    </reaction>
</comment>
<dbReference type="InterPro" id="IPR019874">
    <property type="entry name" value="RF_methyltr_PrmC"/>
</dbReference>
<feature type="domain" description="Methyltransferase small" evidence="6">
    <location>
        <begin position="103"/>
        <end position="201"/>
    </location>
</feature>
<dbReference type="NCBIfam" id="TIGR00536">
    <property type="entry name" value="hemK_fam"/>
    <property type="match status" value="1"/>
</dbReference>
<evidence type="ECO:0000313" key="9">
    <source>
        <dbReference type="Proteomes" id="UP000283077"/>
    </source>
</evidence>
<dbReference type="InterPro" id="IPR002052">
    <property type="entry name" value="DNA_methylase_N6_adenine_CS"/>
</dbReference>
<dbReference type="PANTHER" id="PTHR18895:SF74">
    <property type="entry name" value="MTRF1L RELEASE FACTOR GLUTAMINE METHYLTRANSFERASE"/>
    <property type="match status" value="1"/>
</dbReference>
<dbReference type="Gene3D" id="1.10.8.10">
    <property type="entry name" value="DNA helicase RuvA subunit, C-terminal domain"/>
    <property type="match status" value="1"/>
</dbReference>
<dbReference type="PANTHER" id="PTHR18895">
    <property type="entry name" value="HEMK METHYLTRANSFERASE"/>
    <property type="match status" value="1"/>
</dbReference>
<dbReference type="HAMAP" id="MF_02126">
    <property type="entry name" value="RF_methyltr_PrmC"/>
    <property type="match status" value="1"/>
</dbReference>
<organism evidence="8 9">
    <name type="scientific">Rheinheimera riviphila</name>
    <dbReference type="NCBI Taxonomy" id="1834037"/>
    <lineage>
        <taxon>Bacteria</taxon>
        <taxon>Pseudomonadati</taxon>
        <taxon>Pseudomonadota</taxon>
        <taxon>Gammaproteobacteria</taxon>
        <taxon>Chromatiales</taxon>
        <taxon>Chromatiaceae</taxon>
        <taxon>Rheinheimera</taxon>
    </lineage>
</organism>
<sequence>MTTALWLQQTAAALLPLAGLDVAISDVRLEARRLLGDVLEITPTALQLRLHDLLSDAELALLADALQRRLQGEPLAYITGRWWFWDLELEVAPCTLIPRPDTELLVEQALALSLPTKAKVLDLGTGTGAIALALAKAKPDWQLYAVDFNADAVALAQRNQQRLQLHNCQIFQSDWFSAVAGQGVDLRFDLIVSNPPYIDAEDPHLQQGDVKFEPLSALVAPMAGLADLQHICQQAPEFLTNGGWLWLEHGYQQAEAVQQLLQTAGFSEVSSRRDYAGQWRISGGCFRTQN</sequence>
<evidence type="ECO:0000256" key="3">
    <source>
        <dbReference type="ARBA" id="ARBA00022691"/>
    </source>
</evidence>
<dbReference type="SUPFAM" id="SSF53335">
    <property type="entry name" value="S-adenosyl-L-methionine-dependent methyltransferases"/>
    <property type="match status" value="1"/>
</dbReference>
<gene>
    <name evidence="5 8" type="primary">prmC</name>
    <name evidence="8" type="ORF">EOE67_20070</name>
</gene>
<dbReference type="GO" id="GO:0102559">
    <property type="term" value="F:peptide chain release factor N(5)-glutamine methyltransferase activity"/>
    <property type="evidence" value="ECO:0007669"/>
    <property type="project" value="UniProtKB-EC"/>
</dbReference>
<accession>A0A437Q9S0</accession>
<dbReference type="PROSITE" id="PS00092">
    <property type="entry name" value="N6_MTASE"/>
    <property type="match status" value="1"/>
</dbReference>
<proteinExistence type="inferred from homology"/>
<comment type="caution">
    <text evidence="8">The sequence shown here is derived from an EMBL/GenBank/DDBJ whole genome shotgun (WGS) entry which is preliminary data.</text>
</comment>
<dbReference type="Pfam" id="PF17827">
    <property type="entry name" value="PrmC_N"/>
    <property type="match status" value="1"/>
</dbReference>
<feature type="binding site" evidence="5">
    <location>
        <begin position="194"/>
        <end position="197"/>
    </location>
    <ligand>
        <name>substrate</name>
    </ligand>
</feature>
<name>A0A437Q9S0_9GAMM</name>
<evidence type="ECO:0000256" key="4">
    <source>
        <dbReference type="ARBA" id="ARBA00048391"/>
    </source>
</evidence>
<evidence type="ECO:0000256" key="5">
    <source>
        <dbReference type="HAMAP-Rule" id="MF_02126"/>
    </source>
</evidence>
<dbReference type="InterPro" id="IPR004556">
    <property type="entry name" value="HemK-like"/>
</dbReference>
<dbReference type="Proteomes" id="UP000283077">
    <property type="component" value="Unassembled WGS sequence"/>
</dbReference>
<dbReference type="OrthoDB" id="9800643at2"/>
<feature type="binding site" evidence="5">
    <location>
        <begin position="124"/>
        <end position="128"/>
    </location>
    <ligand>
        <name>S-adenosyl-L-methionine</name>
        <dbReference type="ChEBI" id="CHEBI:59789"/>
    </ligand>
</feature>
<dbReference type="InterPro" id="IPR050320">
    <property type="entry name" value="N5-glutamine_MTase"/>
</dbReference>
<dbReference type="InterPro" id="IPR007848">
    <property type="entry name" value="Small_mtfrase_dom"/>
</dbReference>
<dbReference type="CDD" id="cd02440">
    <property type="entry name" value="AdoMet_MTases"/>
    <property type="match status" value="1"/>
</dbReference>
<dbReference type="NCBIfam" id="TIGR03534">
    <property type="entry name" value="RF_mod_PrmC"/>
    <property type="match status" value="1"/>
</dbReference>
<evidence type="ECO:0000259" key="7">
    <source>
        <dbReference type="Pfam" id="PF17827"/>
    </source>
</evidence>
<keyword evidence="2 5" id="KW-0808">Transferase</keyword>
<evidence type="ECO:0000256" key="1">
    <source>
        <dbReference type="ARBA" id="ARBA00022603"/>
    </source>
</evidence>
<dbReference type="FunFam" id="3.40.50.150:FF:000053">
    <property type="entry name" value="Release factor glutamine methyltransferase"/>
    <property type="match status" value="1"/>
</dbReference>
<keyword evidence="1 5" id="KW-0489">Methyltransferase</keyword>
<dbReference type="GO" id="GO:0003676">
    <property type="term" value="F:nucleic acid binding"/>
    <property type="evidence" value="ECO:0007669"/>
    <property type="project" value="InterPro"/>
</dbReference>
<comment type="similarity">
    <text evidence="5">Belongs to the protein N5-glutamine methyltransferase family. PrmC subfamily.</text>
</comment>
<dbReference type="Pfam" id="PF05175">
    <property type="entry name" value="MTS"/>
    <property type="match status" value="1"/>
</dbReference>
<dbReference type="Gene3D" id="3.40.50.150">
    <property type="entry name" value="Vaccinia Virus protein VP39"/>
    <property type="match status" value="1"/>
</dbReference>
<feature type="binding site" evidence="5">
    <location>
        <position position="194"/>
    </location>
    <ligand>
        <name>S-adenosyl-L-methionine</name>
        <dbReference type="ChEBI" id="CHEBI:59789"/>
    </ligand>
</feature>
<evidence type="ECO:0000256" key="2">
    <source>
        <dbReference type="ARBA" id="ARBA00022679"/>
    </source>
</evidence>
<dbReference type="GO" id="GO:0032259">
    <property type="term" value="P:methylation"/>
    <property type="evidence" value="ECO:0007669"/>
    <property type="project" value="UniProtKB-KW"/>
</dbReference>
<keyword evidence="9" id="KW-1185">Reference proteome</keyword>
<protein>
    <recommendedName>
        <fullName evidence="5">Release factor glutamine methyltransferase</fullName>
        <shortName evidence="5">RF MTase</shortName>
        <ecNumber evidence="5">2.1.1.297</ecNumber>
    </recommendedName>
    <alternativeName>
        <fullName evidence="5">N5-glutamine methyltransferase PrmC</fullName>
    </alternativeName>
    <alternativeName>
        <fullName evidence="5">Protein-(glutamine-N5) MTase PrmC</fullName>
    </alternativeName>
    <alternativeName>
        <fullName evidence="5">Protein-glutamine N-methyltransferase PrmC</fullName>
    </alternativeName>
</protein>
<dbReference type="InterPro" id="IPR029063">
    <property type="entry name" value="SAM-dependent_MTases_sf"/>
</dbReference>
<reference evidence="8 9" key="1">
    <citation type="submission" date="2019-01" db="EMBL/GenBank/DDBJ databases">
        <authorList>
            <person name="Chen W.-M."/>
        </authorList>
    </citation>
    <scope>NUCLEOTIDE SEQUENCE [LARGE SCALE GENOMIC DNA]</scope>
    <source>
        <strain evidence="8 9">KYPC3</strain>
    </source>
</reference>
<evidence type="ECO:0000313" key="8">
    <source>
        <dbReference type="EMBL" id="RVU31265.1"/>
    </source>
</evidence>
<feature type="domain" description="Release factor glutamine methyltransferase N-terminal" evidence="7">
    <location>
        <begin position="19"/>
        <end position="80"/>
    </location>
</feature>
<feature type="binding site" evidence="5">
    <location>
        <position position="175"/>
    </location>
    <ligand>
        <name>S-adenosyl-L-methionine</name>
        <dbReference type="ChEBI" id="CHEBI:59789"/>
    </ligand>
</feature>
<feature type="binding site" evidence="5">
    <location>
        <position position="147"/>
    </location>
    <ligand>
        <name>S-adenosyl-L-methionine</name>
        <dbReference type="ChEBI" id="CHEBI:59789"/>
    </ligand>
</feature>
<dbReference type="EC" id="2.1.1.297" evidence="5"/>
<dbReference type="InterPro" id="IPR040758">
    <property type="entry name" value="PrmC_N"/>
</dbReference>
<evidence type="ECO:0000259" key="6">
    <source>
        <dbReference type="Pfam" id="PF05175"/>
    </source>
</evidence>
<dbReference type="AlphaFoldDB" id="A0A437Q9S0"/>